<feature type="transmembrane region" description="Helical" evidence="2">
    <location>
        <begin position="20"/>
        <end position="43"/>
    </location>
</feature>
<feature type="transmembrane region" description="Helical" evidence="2">
    <location>
        <begin position="194"/>
        <end position="214"/>
    </location>
</feature>
<evidence type="ECO:0000256" key="1">
    <source>
        <dbReference type="SAM" id="MobiDB-lite"/>
    </source>
</evidence>
<feature type="compositionally biased region" description="Basic and acidic residues" evidence="1">
    <location>
        <begin position="475"/>
        <end position="488"/>
    </location>
</feature>
<feature type="region of interest" description="Disordered" evidence="1">
    <location>
        <begin position="614"/>
        <end position="643"/>
    </location>
</feature>
<dbReference type="GeneID" id="60587964"/>
<feature type="compositionally biased region" description="Gly residues" evidence="1">
    <location>
        <begin position="362"/>
        <end position="377"/>
    </location>
</feature>
<feature type="compositionally biased region" description="Low complexity" evidence="1">
    <location>
        <begin position="620"/>
        <end position="643"/>
    </location>
</feature>
<evidence type="ECO:0008006" key="5">
    <source>
        <dbReference type="Google" id="ProtNLM"/>
    </source>
</evidence>
<dbReference type="KEGG" id="hlt:I7X12_05685"/>
<dbReference type="EMBL" id="CP065856">
    <property type="protein sequence ID" value="QPV64115.1"/>
    <property type="molecule type" value="Genomic_DNA"/>
</dbReference>
<accession>A0A7T3G0H3</accession>
<gene>
    <name evidence="3" type="ORF">I7X12_05685</name>
</gene>
<sequence>MQIDVLGPLKAVFEWAFEKLLEGINTLLQVLISSVVELVGAFLEIGLDPMSDLQPIWELSMTIYFALLSILAMGVLGMVQLFPESERVDPYRFAGRGFAATVSLVVVNPPGDSGLFSKGLIAWAVTVVNSIQNALLSNASCFSGPDSCFGTISLASAGSGIAGLVVVVVIGLFSSISILMVLIGFLMLLVVREILVYVAFALYPLLIAMWVVDVGPLKYGKQLSALVFKAAGLMLVAGVVVAGIMAVSVQIAMGGGGGEAATAAANASLGAGAAEGGTLGASASLTDTVRNAITQTVAVVAVLFGGALVMSMAASLSGVGGVGSAVKRASSSVASKGKGALGKRIGSGSGSGGSSGSAAGAAAGGAAAGGEDAGGGTTPDRDSADPLNHGGADTPENPSVGSLDGVRDSVTSPSPTGTSGPTVPPETGTPSRDTPAASRGEESPNGASGSTPAQTAIPQYEDGSQPDTAAFAGGRDPDPDRSRQRYASEDVNPFEAAEDKEDFMNNHGYDDANETMMEAMWDANVADRSIDKSSGRKLLSEMMGPAGGAVGGAAVAAAGLGSLPVAGALATVGMAGTVAYTGKRAIQQGSVREGAADTLKAGANLTQTGLEKVETLGRQSYETVSGSEESSGFSTDSSNDNIK</sequence>
<feature type="region of interest" description="Disordered" evidence="1">
    <location>
        <begin position="337"/>
        <end position="510"/>
    </location>
</feature>
<dbReference type="AlphaFoldDB" id="A0A7T3G0H3"/>
<keyword evidence="4" id="KW-1185">Reference proteome</keyword>
<evidence type="ECO:0000256" key="2">
    <source>
        <dbReference type="SAM" id="Phobius"/>
    </source>
</evidence>
<feature type="transmembrane region" description="Helical" evidence="2">
    <location>
        <begin position="161"/>
        <end position="188"/>
    </location>
</feature>
<keyword evidence="2" id="KW-1133">Transmembrane helix</keyword>
<name>A0A7T3G0H3_9EURY</name>
<feature type="compositionally biased region" description="Polar residues" evidence="1">
    <location>
        <begin position="445"/>
        <end position="457"/>
    </location>
</feature>
<feature type="compositionally biased region" description="Gly residues" evidence="1">
    <location>
        <begin position="345"/>
        <end position="355"/>
    </location>
</feature>
<evidence type="ECO:0000313" key="4">
    <source>
        <dbReference type="Proteomes" id="UP000595001"/>
    </source>
</evidence>
<feature type="transmembrane region" description="Helical" evidence="2">
    <location>
        <begin position="297"/>
        <end position="322"/>
    </location>
</feature>
<feature type="transmembrane region" description="Helical" evidence="2">
    <location>
        <begin position="226"/>
        <end position="247"/>
    </location>
</feature>
<feature type="transmembrane region" description="Helical" evidence="2">
    <location>
        <begin position="63"/>
        <end position="82"/>
    </location>
</feature>
<feature type="compositionally biased region" description="Low complexity" evidence="1">
    <location>
        <begin position="409"/>
        <end position="431"/>
    </location>
</feature>
<keyword evidence="2" id="KW-0472">Membrane</keyword>
<reference evidence="3 4" key="1">
    <citation type="submission" date="2020-12" db="EMBL/GenBank/DDBJ databases">
        <title>Halosimplex halophilum sp. nov. and Halosimplex salinum sp. nov., two new members of the genus Halosimplex.</title>
        <authorList>
            <person name="Cui H.L."/>
        </authorList>
    </citation>
    <scope>NUCLEOTIDE SEQUENCE [LARGE SCALE GENOMIC DNA]</scope>
    <source>
        <strain evidence="3 4">YGH94</strain>
    </source>
</reference>
<evidence type="ECO:0000313" key="3">
    <source>
        <dbReference type="EMBL" id="QPV64115.1"/>
    </source>
</evidence>
<keyword evidence="2" id="KW-0812">Transmembrane</keyword>
<dbReference type="Proteomes" id="UP000595001">
    <property type="component" value="Chromosome"/>
</dbReference>
<organism evidence="3 4">
    <name type="scientific">Halosimplex litoreum</name>
    <dbReference type="NCBI Taxonomy" id="1198301"/>
    <lineage>
        <taxon>Archaea</taxon>
        <taxon>Methanobacteriati</taxon>
        <taxon>Methanobacteriota</taxon>
        <taxon>Stenosarchaea group</taxon>
        <taxon>Halobacteria</taxon>
        <taxon>Halobacteriales</taxon>
        <taxon>Haloarculaceae</taxon>
        <taxon>Halosimplex</taxon>
    </lineage>
</organism>
<dbReference type="OrthoDB" id="241661at2157"/>
<protein>
    <recommendedName>
        <fullName evidence="5">TrbL/VirB6 plasmid conjugal transfer protein</fullName>
    </recommendedName>
</protein>
<proteinExistence type="predicted"/>
<dbReference type="RefSeq" id="WP_198062889.1">
    <property type="nucleotide sequence ID" value="NZ_CP065856.1"/>
</dbReference>